<dbReference type="EMBL" id="SJSL01000005">
    <property type="protein sequence ID" value="TCC99892.1"/>
    <property type="molecule type" value="Genomic_DNA"/>
</dbReference>
<name>A0A4R0NK90_9SPHI</name>
<dbReference type="InterPro" id="IPR007837">
    <property type="entry name" value="DinB"/>
</dbReference>
<comment type="similarity">
    <text evidence="1">Belongs to the DinB family.</text>
</comment>
<evidence type="ECO:0000256" key="3">
    <source>
        <dbReference type="PIRSR" id="PIRSR607837-1"/>
    </source>
</evidence>
<protein>
    <submittedName>
        <fullName evidence="4">Damage-inducible protein DinB</fullName>
    </submittedName>
</protein>
<evidence type="ECO:0000313" key="5">
    <source>
        <dbReference type="Proteomes" id="UP000293347"/>
    </source>
</evidence>
<dbReference type="PANTHER" id="PTHR37302:SF3">
    <property type="entry name" value="DAMAGE-INDUCIBLE PROTEIN DINB"/>
    <property type="match status" value="1"/>
</dbReference>
<organism evidence="4 5">
    <name type="scientific">Pedobacter psychroterrae</name>
    <dbReference type="NCBI Taxonomy" id="2530453"/>
    <lineage>
        <taxon>Bacteria</taxon>
        <taxon>Pseudomonadati</taxon>
        <taxon>Bacteroidota</taxon>
        <taxon>Sphingobacteriia</taxon>
        <taxon>Sphingobacteriales</taxon>
        <taxon>Sphingobacteriaceae</taxon>
        <taxon>Pedobacter</taxon>
    </lineage>
</organism>
<evidence type="ECO:0000313" key="4">
    <source>
        <dbReference type="EMBL" id="TCC99892.1"/>
    </source>
</evidence>
<keyword evidence="5" id="KW-1185">Reference proteome</keyword>
<feature type="binding site" evidence="3">
    <location>
        <position position="62"/>
    </location>
    <ligand>
        <name>a divalent metal cation</name>
        <dbReference type="ChEBI" id="CHEBI:60240"/>
    </ligand>
</feature>
<evidence type="ECO:0000256" key="2">
    <source>
        <dbReference type="ARBA" id="ARBA00022723"/>
    </source>
</evidence>
<dbReference type="Gene3D" id="1.20.120.450">
    <property type="entry name" value="dinb family like domain"/>
    <property type="match status" value="1"/>
</dbReference>
<sequence>MRISEFYYYRGYFNRNSYINLMLLKLCEYNNWANSLLLNTLSEAAEKHAAPIPDYCIKLLSHIANTQGIWTSRIHGTVPGLSVWQEHDLDTCRSLLAETGNELKDIVKNDSAKDRIVKYKISTGAIFETSINDILFHVFNHGTYHRAQIAKEMKDNGLQPANTDYIQFVRS</sequence>
<dbReference type="GO" id="GO:0046872">
    <property type="term" value="F:metal ion binding"/>
    <property type="evidence" value="ECO:0007669"/>
    <property type="project" value="UniProtKB-KW"/>
</dbReference>
<comment type="caution">
    <text evidence="4">The sequence shown here is derived from an EMBL/GenBank/DDBJ whole genome shotgun (WGS) entry which is preliminary data.</text>
</comment>
<dbReference type="InterPro" id="IPR034660">
    <property type="entry name" value="DinB/YfiT-like"/>
</dbReference>
<accession>A0A4R0NK90</accession>
<dbReference type="Proteomes" id="UP000293347">
    <property type="component" value="Unassembled WGS sequence"/>
</dbReference>
<proteinExistence type="inferred from homology"/>
<evidence type="ECO:0000256" key="1">
    <source>
        <dbReference type="ARBA" id="ARBA00008635"/>
    </source>
</evidence>
<dbReference type="SUPFAM" id="SSF109854">
    <property type="entry name" value="DinB/YfiT-like putative metalloenzymes"/>
    <property type="match status" value="1"/>
</dbReference>
<gene>
    <name evidence="4" type="ORF">EZ437_16770</name>
</gene>
<dbReference type="AlphaFoldDB" id="A0A4R0NK90"/>
<feature type="binding site" evidence="3">
    <location>
        <position position="141"/>
    </location>
    <ligand>
        <name>a divalent metal cation</name>
        <dbReference type="ChEBI" id="CHEBI:60240"/>
    </ligand>
</feature>
<keyword evidence="2 3" id="KW-0479">Metal-binding</keyword>
<dbReference type="OrthoDB" id="9811413at2"/>
<dbReference type="PANTHER" id="PTHR37302">
    <property type="entry name" value="SLR1116 PROTEIN"/>
    <property type="match status" value="1"/>
</dbReference>
<feature type="binding site" evidence="3">
    <location>
        <position position="145"/>
    </location>
    <ligand>
        <name>a divalent metal cation</name>
        <dbReference type="ChEBI" id="CHEBI:60240"/>
    </ligand>
</feature>
<dbReference type="Pfam" id="PF05163">
    <property type="entry name" value="DinB"/>
    <property type="match status" value="1"/>
</dbReference>
<reference evidence="4 5" key="1">
    <citation type="submission" date="2019-02" db="EMBL/GenBank/DDBJ databases">
        <title>Pedobacter sp. RP-1-14 sp. nov., isolated from Arctic soil.</title>
        <authorList>
            <person name="Dahal R.H."/>
        </authorList>
    </citation>
    <scope>NUCLEOTIDE SEQUENCE [LARGE SCALE GENOMIC DNA]</scope>
    <source>
        <strain evidence="4 5">RP-1-14</strain>
    </source>
</reference>